<name>A0A345XJ03_9ACTN</name>
<keyword evidence="3" id="KW-1003">Cell membrane</keyword>
<dbReference type="PANTHER" id="PTHR43744:SF12">
    <property type="entry name" value="ABC TRANSPORTER PERMEASE PROTEIN MG189-RELATED"/>
    <property type="match status" value="1"/>
</dbReference>
<evidence type="ECO:0000313" key="11">
    <source>
        <dbReference type="Proteomes" id="UP000254425"/>
    </source>
</evidence>
<protein>
    <submittedName>
        <fullName evidence="10">Carbohydrate ABC transporter permease</fullName>
    </submittedName>
</protein>
<evidence type="ECO:0000256" key="7">
    <source>
        <dbReference type="RuleBase" id="RU363032"/>
    </source>
</evidence>
<dbReference type="Gene3D" id="1.10.3720.10">
    <property type="entry name" value="MetI-like"/>
    <property type="match status" value="1"/>
</dbReference>
<dbReference type="AlphaFoldDB" id="A0A345XJ03"/>
<keyword evidence="11" id="KW-1185">Reference proteome</keyword>
<dbReference type="PANTHER" id="PTHR43744">
    <property type="entry name" value="ABC TRANSPORTER PERMEASE PROTEIN MG189-RELATED-RELATED"/>
    <property type="match status" value="1"/>
</dbReference>
<evidence type="ECO:0000256" key="8">
    <source>
        <dbReference type="SAM" id="MobiDB-lite"/>
    </source>
</evidence>
<feature type="transmembrane region" description="Helical" evidence="7">
    <location>
        <begin position="138"/>
        <end position="159"/>
    </location>
</feature>
<feature type="transmembrane region" description="Helical" evidence="7">
    <location>
        <begin position="43"/>
        <end position="62"/>
    </location>
</feature>
<evidence type="ECO:0000256" key="3">
    <source>
        <dbReference type="ARBA" id="ARBA00022475"/>
    </source>
</evidence>
<evidence type="ECO:0000313" key="10">
    <source>
        <dbReference type="EMBL" id="AXK31619.1"/>
    </source>
</evidence>
<evidence type="ECO:0000256" key="4">
    <source>
        <dbReference type="ARBA" id="ARBA00022692"/>
    </source>
</evidence>
<dbReference type="EMBL" id="CP031320">
    <property type="protein sequence ID" value="AXK31619.1"/>
    <property type="molecule type" value="Genomic_DNA"/>
</dbReference>
<evidence type="ECO:0000256" key="1">
    <source>
        <dbReference type="ARBA" id="ARBA00004651"/>
    </source>
</evidence>
<feature type="transmembrane region" description="Helical" evidence="7">
    <location>
        <begin position="102"/>
        <end position="126"/>
    </location>
</feature>
<sequence>MTAVGTPAAARTRTDRTEHTAPGDRTDRPRRIRLPRRPRAREIVVTLVLIPVCLVWLYPFVWMVSASLKTDDEIFGSTSLLPEEFQWDNYSRAWYEANIGPYFWNTLIVTVATVAIVTVTTAMIGYVLGRYPFPGKKLVIVCLVGTLFLPEGYTIIPVFELVNQLGLSGSLAGIVLAESGGAHVIIILLFAGYFRQLPKELEEAARIDGAGFLRTFWTVMLPLAKPAVATAVILTLMRVWNSFLIPLVLTLARPDLRTLAVGVYSFEGQNLTDWSGLAAASTISLLPIVLVFLVLQRYFIEGVAGAVRG</sequence>
<reference evidence="10 11" key="1">
    <citation type="submission" date="2018-07" db="EMBL/GenBank/DDBJ databases">
        <title>Draft genome of the type strain Streptomyces armeniacus ATCC 15676.</title>
        <authorList>
            <person name="Labana P."/>
            <person name="Gosse J.T."/>
            <person name="Boddy C.N."/>
        </authorList>
    </citation>
    <scope>NUCLEOTIDE SEQUENCE [LARGE SCALE GENOMIC DNA]</scope>
    <source>
        <strain evidence="10 11">ATCC 15676</strain>
    </source>
</reference>
<keyword evidence="4 7" id="KW-0812">Transmembrane</keyword>
<dbReference type="RefSeq" id="WP_208875262.1">
    <property type="nucleotide sequence ID" value="NZ_CP031320.1"/>
</dbReference>
<feature type="domain" description="ABC transmembrane type-1" evidence="9">
    <location>
        <begin position="103"/>
        <end position="295"/>
    </location>
</feature>
<feature type="compositionally biased region" description="Basic and acidic residues" evidence="8">
    <location>
        <begin position="12"/>
        <end position="29"/>
    </location>
</feature>
<feature type="compositionally biased region" description="Low complexity" evidence="8">
    <location>
        <begin position="1"/>
        <end position="11"/>
    </location>
</feature>
<evidence type="ECO:0000256" key="2">
    <source>
        <dbReference type="ARBA" id="ARBA00022448"/>
    </source>
</evidence>
<dbReference type="InterPro" id="IPR000515">
    <property type="entry name" value="MetI-like"/>
</dbReference>
<keyword evidence="2 7" id="KW-0813">Transport</keyword>
<dbReference type="InterPro" id="IPR035906">
    <property type="entry name" value="MetI-like_sf"/>
</dbReference>
<organism evidence="10 11">
    <name type="scientific">Streptomyces armeniacus</name>
    <dbReference type="NCBI Taxonomy" id="83291"/>
    <lineage>
        <taxon>Bacteria</taxon>
        <taxon>Bacillati</taxon>
        <taxon>Actinomycetota</taxon>
        <taxon>Actinomycetes</taxon>
        <taxon>Kitasatosporales</taxon>
        <taxon>Streptomycetaceae</taxon>
        <taxon>Streptomyces</taxon>
    </lineage>
</organism>
<dbReference type="PROSITE" id="PS50928">
    <property type="entry name" value="ABC_TM1"/>
    <property type="match status" value="1"/>
</dbReference>
<dbReference type="KEGG" id="sarm:DVA86_02130"/>
<comment type="similarity">
    <text evidence="7">Belongs to the binding-protein-dependent transport system permease family.</text>
</comment>
<dbReference type="Proteomes" id="UP000254425">
    <property type="component" value="Chromosome"/>
</dbReference>
<dbReference type="GO" id="GO:0055085">
    <property type="term" value="P:transmembrane transport"/>
    <property type="evidence" value="ECO:0007669"/>
    <property type="project" value="InterPro"/>
</dbReference>
<proteinExistence type="inferred from homology"/>
<feature type="region of interest" description="Disordered" evidence="8">
    <location>
        <begin position="1"/>
        <end position="31"/>
    </location>
</feature>
<feature type="transmembrane region" description="Helical" evidence="7">
    <location>
        <begin position="274"/>
        <end position="295"/>
    </location>
</feature>
<accession>A0A345XJ03</accession>
<comment type="subcellular location">
    <subcellularLocation>
        <location evidence="1 7">Cell membrane</location>
        <topology evidence="1 7">Multi-pass membrane protein</topology>
    </subcellularLocation>
</comment>
<keyword evidence="5 7" id="KW-1133">Transmembrane helix</keyword>
<feature type="transmembrane region" description="Helical" evidence="7">
    <location>
        <begin position="215"/>
        <end position="240"/>
    </location>
</feature>
<keyword evidence="6 7" id="KW-0472">Membrane</keyword>
<evidence type="ECO:0000259" key="9">
    <source>
        <dbReference type="PROSITE" id="PS50928"/>
    </source>
</evidence>
<dbReference type="Pfam" id="PF00528">
    <property type="entry name" value="BPD_transp_1"/>
    <property type="match status" value="1"/>
</dbReference>
<evidence type="ECO:0000256" key="6">
    <source>
        <dbReference type="ARBA" id="ARBA00023136"/>
    </source>
</evidence>
<feature type="transmembrane region" description="Helical" evidence="7">
    <location>
        <begin position="171"/>
        <end position="194"/>
    </location>
</feature>
<dbReference type="SUPFAM" id="SSF161098">
    <property type="entry name" value="MetI-like"/>
    <property type="match status" value="1"/>
</dbReference>
<gene>
    <name evidence="10" type="ORF">DVA86_02130</name>
</gene>
<evidence type="ECO:0000256" key="5">
    <source>
        <dbReference type="ARBA" id="ARBA00022989"/>
    </source>
</evidence>
<dbReference type="GO" id="GO:0005886">
    <property type="term" value="C:plasma membrane"/>
    <property type="evidence" value="ECO:0007669"/>
    <property type="project" value="UniProtKB-SubCell"/>
</dbReference>
<dbReference type="CDD" id="cd06261">
    <property type="entry name" value="TM_PBP2"/>
    <property type="match status" value="1"/>
</dbReference>